<dbReference type="AlphaFoldDB" id="A0A813C4Z2"/>
<evidence type="ECO:0000256" key="1">
    <source>
        <dbReference type="SAM" id="MobiDB-lite"/>
    </source>
</evidence>
<gene>
    <name evidence="2" type="ORF">SNEC2469_LOCUS33444</name>
</gene>
<dbReference type="Proteomes" id="UP000601435">
    <property type="component" value="Unassembled WGS sequence"/>
</dbReference>
<evidence type="ECO:0000313" key="2">
    <source>
        <dbReference type="EMBL" id="CAE7939246.1"/>
    </source>
</evidence>
<evidence type="ECO:0000313" key="3">
    <source>
        <dbReference type="Proteomes" id="UP000601435"/>
    </source>
</evidence>
<proteinExistence type="predicted"/>
<reference evidence="2" key="1">
    <citation type="submission" date="2021-02" db="EMBL/GenBank/DDBJ databases">
        <authorList>
            <person name="Dougan E. K."/>
            <person name="Rhodes N."/>
            <person name="Thang M."/>
            <person name="Chan C."/>
        </authorList>
    </citation>
    <scope>NUCLEOTIDE SEQUENCE</scope>
</reference>
<keyword evidence="3" id="KW-1185">Reference proteome</keyword>
<name>A0A813C4Z2_9DINO</name>
<organism evidence="2 3">
    <name type="scientific">Symbiodinium necroappetens</name>
    <dbReference type="NCBI Taxonomy" id="1628268"/>
    <lineage>
        <taxon>Eukaryota</taxon>
        <taxon>Sar</taxon>
        <taxon>Alveolata</taxon>
        <taxon>Dinophyceae</taxon>
        <taxon>Suessiales</taxon>
        <taxon>Symbiodiniaceae</taxon>
        <taxon>Symbiodinium</taxon>
    </lineage>
</organism>
<accession>A0A813C4Z2</accession>
<sequence>ESRLHRVESLLAQVMEENKLLKVMSILMSLLRWVYSLVSQDDDAVSDVEIDGSWLVSAITSASEELVEGRRIKVDLASGEVILPAGYLVELGYAITWKRKECKIRRLGYNYWGSTRLRACGVQGLTARDQLFFLRAMFPSVPEELLPVLCLTSSVKAARELSGDGGLSEADDGCKEEAGPQEPPSDINDPRLVEAYDLNVAELSMVGQKPDDVVKDLDELQCLFDPSEIVDDFVGVKVVDRPEKMMSEILIVLRASLSTRSYKRVSDSCLQRVELCKTKEVVLSFVDLWDLVNAPGFPIIVRAVGTFKGGGLWLEGKVSCEDSEALKLSSVCCELDGELQTDGFYSKEMWDVEFPCEVLDREGRSFAIQEHFDAACLCKTLSRELSGPESNYEITEFLGELKIAEDRREWYEGILWSGYLESPHVLVKALNRDIPICEEEPMPAAEVFLQTRLSKESMFLILKNWQEVVGLTVRIVLAFAAYHGWASLSFGIKLFMH</sequence>
<feature type="region of interest" description="Disordered" evidence="1">
    <location>
        <begin position="162"/>
        <end position="188"/>
    </location>
</feature>
<protein>
    <submittedName>
        <fullName evidence="2">Uncharacterized protein</fullName>
    </submittedName>
</protein>
<dbReference type="EMBL" id="CAJNJA010088286">
    <property type="protein sequence ID" value="CAE7939246.1"/>
    <property type="molecule type" value="Genomic_DNA"/>
</dbReference>
<comment type="caution">
    <text evidence="2">The sequence shown here is derived from an EMBL/GenBank/DDBJ whole genome shotgun (WGS) entry which is preliminary data.</text>
</comment>
<feature type="non-terminal residue" evidence="2">
    <location>
        <position position="497"/>
    </location>
</feature>